<accession>A0ABY3XJF3</accession>
<gene>
    <name evidence="1" type="ORF">MOV92_11140</name>
</gene>
<evidence type="ECO:0000313" key="1">
    <source>
        <dbReference type="EMBL" id="UNP31760.1"/>
    </source>
</evidence>
<organism evidence="1 2">
    <name type="scientific">Lysobacter gummosus</name>
    <dbReference type="NCBI Taxonomy" id="262324"/>
    <lineage>
        <taxon>Bacteria</taxon>
        <taxon>Pseudomonadati</taxon>
        <taxon>Pseudomonadota</taxon>
        <taxon>Gammaproteobacteria</taxon>
        <taxon>Lysobacterales</taxon>
        <taxon>Lysobacteraceae</taxon>
        <taxon>Lysobacter</taxon>
    </lineage>
</organism>
<protein>
    <submittedName>
        <fullName evidence="1">Uncharacterized protein</fullName>
    </submittedName>
</protein>
<name>A0ABY3XJF3_9GAMM</name>
<reference evidence="1 2" key="1">
    <citation type="submission" date="2022-03" db="EMBL/GenBank/DDBJ databases">
        <title>Complete genome sequence of Lysobacter capsici VKM B-2533 and Lysobacter gummosus 10.1.1, promising sources of lytic agents.</title>
        <authorList>
            <person name="Tarlachkov S.V."/>
            <person name="Kudryakova I.V."/>
            <person name="Afoshin A.S."/>
            <person name="Leontyevskaya E.A."/>
            <person name="Leontyevskaya N.V."/>
        </authorList>
    </citation>
    <scope>NUCLEOTIDE SEQUENCE [LARGE SCALE GENOMIC DNA]</scope>
    <source>
        <strain evidence="1 2">10.1.1</strain>
    </source>
</reference>
<dbReference type="Proteomes" id="UP000829194">
    <property type="component" value="Chromosome"/>
</dbReference>
<keyword evidence="2" id="KW-1185">Reference proteome</keyword>
<evidence type="ECO:0000313" key="2">
    <source>
        <dbReference type="Proteomes" id="UP000829194"/>
    </source>
</evidence>
<dbReference type="RefSeq" id="WP_057942868.1">
    <property type="nucleotide sequence ID" value="NZ_CP011131.1"/>
</dbReference>
<sequence length="127" mass="14559">MRFESHRTHHSGFVVSSSAIGAGRFSRPLDSILSPDAVDLDAEMSYWRGHHRGLIDRTGLRFGDYEPALKLGLDAYMRGHGRSFSEMEEELRGCYRRVRGASRLDWEEARVVVAAACERLRLHRRTQ</sequence>
<proteinExistence type="predicted"/>
<dbReference type="EMBL" id="CP093547">
    <property type="protein sequence ID" value="UNP31760.1"/>
    <property type="molecule type" value="Genomic_DNA"/>
</dbReference>